<gene>
    <name evidence="2" type="ORF">BDQ12DRAFT_722748</name>
</gene>
<organism evidence="2 3">
    <name type="scientific">Crucibulum laeve</name>
    <dbReference type="NCBI Taxonomy" id="68775"/>
    <lineage>
        <taxon>Eukaryota</taxon>
        <taxon>Fungi</taxon>
        <taxon>Dikarya</taxon>
        <taxon>Basidiomycota</taxon>
        <taxon>Agaricomycotina</taxon>
        <taxon>Agaricomycetes</taxon>
        <taxon>Agaricomycetidae</taxon>
        <taxon>Agaricales</taxon>
        <taxon>Agaricineae</taxon>
        <taxon>Nidulariaceae</taxon>
        <taxon>Crucibulum</taxon>
    </lineage>
</organism>
<dbReference type="AlphaFoldDB" id="A0A5C3MCL8"/>
<proteinExistence type="predicted"/>
<evidence type="ECO:0000256" key="1">
    <source>
        <dbReference type="SAM" id="MobiDB-lite"/>
    </source>
</evidence>
<name>A0A5C3MCL8_9AGAR</name>
<keyword evidence="3" id="KW-1185">Reference proteome</keyword>
<evidence type="ECO:0000313" key="2">
    <source>
        <dbReference type="EMBL" id="TFK38891.1"/>
    </source>
</evidence>
<feature type="compositionally biased region" description="Acidic residues" evidence="1">
    <location>
        <begin position="53"/>
        <end position="67"/>
    </location>
</feature>
<sequence>MLQGREQRARRRSGKGEEDSEKNESDKEEHRVEDSEGKERKEGREKEGGKEEVMEEVMEEVIEEVMEEEHREEGKATDERRPTRTRRTMGTRRTTTCLSQCWAYPACLPACPSSFEVSSPTAQLSTVSPIDLGGKTTQSTKPITAYMGNLSALAKSARELLQSKALLPQGQGVKIDTAGIAASLEKLATIQETGKKLFHSEVALILCAVALLLKETGGEEVRKEENIETQNMVMSILTSHLNNLKSFTDALKGDIASTIASELQNMDRQQQGASPAGT</sequence>
<dbReference type="EMBL" id="ML213601">
    <property type="protein sequence ID" value="TFK38891.1"/>
    <property type="molecule type" value="Genomic_DNA"/>
</dbReference>
<accession>A0A5C3MCL8</accession>
<reference evidence="2 3" key="1">
    <citation type="journal article" date="2019" name="Nat. Ecol. Evol.">
        <title>Megaphylogeny resolves global patterns of mushroom evolution.</title>
        <authorList>
            <person name="Varga T."/>
            <person name="Krizsan K."/>
            <person name="Foldi C."/>
            <person name="Dima B."/>
            <person name="Sanchez-Garcia M."/>
            <person name="Sanchez-Ramirez S."/>
            <person name="Szollosi G.J."/>
            <person name="Szarkandi J.G."/>
            <person name="Papp V."/>
            <person name="Albert L."/>
            <person name="Andreopoulos W."/>
            <person name="Angelini C."/>
            <person name="Antonin V."/>
            <person name="Barry K.W."/>
            <person name="Bougher N.L."/>
            <person name="Buchanan P."/>
            <person name="Buyck B."/>
            <person name="Bense V."/>
            <person name="Catcheside P."/>
            <person name="Chovatia M."/>
            <person name="Cooper J."/>
            <person name="Damon W."/>
            <person name="Desjardin D."/>
            <person name="Finy P."/>
            <person name="Geml J."/>
            <person name="Haridas S."/>
            <person name="Hughes K."/>
            <person name="Justo A."/>
            <person name="Karasinski D."/>
            <person name="Kautmanova I."/>
            <person name="Kiss B."/>
            <person name="Kocsube S."/>
            <person name="Kotiranta H."/>
            <person name="LaButti K.M."/>
            <person name="Lechner B.E."/>
            <person name="Liimatainen K."/>
            <person name="Lipzen A."/>
            <person name="Lukacs Z."/>
            <person name="Mihaltcheva S."/>
            <person name="Morgado L.N."/>
            <person name="Niskanen T."/>
            <person name="Noordeloos M.E."/>
            <person name="Ohm R.A."/>
            <person name="Ortiz-Santana B."/>
            <person name="Ovrebo C."/>
            <person name="Racz N."/>
            <person name="Riley R."/>
            <person name="Savchenko A."/>
            <person name="Shiryaev A."/>
            <person name="Soop K."/>
            <person name="Spirin V."/>
            <person name="Szebenyi C."/>
            <person name="Tomsovsky M."/>
            <person name="Tulloss R.E."/>
            <person name="Uehling J."/>
            <person name="Grigoriev I.V."/>
            <person name="Vagvolgyi C."/>
            <person name="Papp T."/>
            <person name="Martin F.M."/>
            <person name="Miettinen O."/>
            <person name="Hibbett D.S."/>
            <person name="Nagy L.G."/>
        </authorList>
    </citation>
    <scope>NUCLEOTIDE SEQUENCE [LARGE SCALE GENOMIC DNA]</scope>
    <source>
        <strain evidence="2 3">CBS 166.37</strain>
    </source>
</reference>
<feature type="region of interest" description="Disordered" evidence="1">
    <location>
        <begin position="1"/>
        <end position="88"/>
    </location>
</feature>
<protein>
    <submittedName>
        <fullName evidence="2">Uncharacterized protein</fullName>
    </submittedName>
</protein>
<feature type="compositionally biased region" description="Basic and acidic residues" evidence="1">
    <location>
        <begin position="14"/>
        <end position="52"/>
    </location>
</feature>
<dbReference type="Proteomes" id="UP000308652">
    <property type="component" value="Unassembled WGS sequence"/>
</dbReference>
<evidence type="ECO:0000313" key="3">
    <source>
        <dbReference type="Proteomes" id="UP000308652"/>
    </source>
</evidence>
<feature type="compositionally biased region" description="Basic and acidic residues" evidence="1">
    <location>
        <begin position="68"/>
        <end position="82"/>
    </location>
</feature>